<name>A0A0P7UNB3_SCLFO</name>
<dbReference type="SMART" id="SM00184">
    <property type="entry name" value="RING"/>
    <property type="match status" value="1"/>
</dbReference>
<dbReference type="PANTHER" id="PTHR16200">
    <property type="entry name" value="RING ZINC FINGER"/>
    <property type="match status" value="1"/>
</dbReference>
<dbReference type="Gene3D" id="3.50.30.30">
    <property type="match status" value="2"/>
</dbReference>
<dbReference type="FunFam" id="3.30.40.10:FF:000009">
    <property type="entry name" value="E3 ubiquitin-protein ligase RNF130"/>
    <property type="match status" value="1"/>
</dbReference>
<feature type="region of interest" description="Disordered" evidence="10">
    <location>
        <begin position="437"/>
        <end position="508"/>
    </location>
</feature>
<sequence>LAVQNTAAANVFWTAFLEITYKNSTTNKTVSAFCECGLYGSNSPLRDVRGQVMLPMSSAMACNTHVWGNISVNPWIALIERGNCTFSEKINAARKAGAAAVVIYNAPGTGNEKSPMLHPGVLQVCALRAARASYLCTAFVNVSFADPQNNATMWSQEESGLYGLDSPKVAVSGEVFLPDPIYGCEPDTVYDVPPDTTGWIALIQRGNGCTFSEKISVAARSGAAAAIIFNEPGIDNRVIQMSHPGTEDTVAIMIGYLQGMEIVDLVRSNIPVTVSIQVGKQHGPWMSHYSVFFVSISFFVVTAATVGYFIFYSARRLNSVRLQNKKLKRLKAEAKKAIRQLQVRTLRQGDKEIGSDADTCAVCIEVYKPGDVVSVLTCNHFFHKSCIEPWLLEHRTCPMCKCDILKVLGVEPDVEEEEAAATPDPAVPDFRLYRSGQEDTRSETASSGYASVQGAEEHGLPVEESPPHQAAEQHEHNSGGAEVQVDMQPHYDNMAFEGDLQNHANPRT</sequence>
<evidence type="ECO:0000256" key="11">
    <source>
        <dbReference type="SAM" id="Phobius"/>
    </source>
</evidence>
<keyword evidence="6 11" id="KW-1133">Transmembrane helix</keyword>
<dbReference type="InterPro" id="IPR003137">
    <property type="entry name" value="PA_domain"/>
</dbReference>
<dbReference type="FunFam" id="3.50.30.30:FF:000003">
    <property type="entry name" value="E3 ubiquitin-protein ligase RNF128"/>
    <property type="match status" value="1"/>
</dbReference>
<feature type="non-terminal residue" evidence="13">
    <location>
        <position position="1"/>
    </location>
</feature>
<evidence type="ECO:0000256" key="3">
    <source>
        <dbReference type="ARBA" id="ARBA00022723"/>
    </source>
</evidence>
<dbReference type="InterPro" id="IPR001841">
    <property type="entry name" value="Znf_RING"/>
</dbReference>
<dbReference type="CDD" id="cd02122">
    <property type="entry name" value="PA_GRAIL_like"/>
    <property type="match status" value="1"/>
</dbReference>
<evidence type="ECO:0000256" key="5">
    <source>
        <dbReference type="ARBA" id="ARBA00022833"/>
    </source>
</evidence>
<keyword evidence="9" id="KW-0175">Coiled coil</keyword>
<reference evidence="13 14" key="1">
    <citation type="submission" date="2015-08" db="EMBL/GenBank/DDBJ databases">
        <title>The genome of the Asian arowana (Scleropages formosus).</title>
        <authorList>
            <person name="Tan M.H."/>
            <person name="Gan H.M."/>
            <person name="Croft L.J."/>
            <person name="Austin C.M."/>
        </authorList>
    </citation>
    <scope>NUCLEOTIDE SEQUENCE [LARGE SCALE GENOMIC DNA]</scope>
    <source>
        <strain evidence="13">Aro1</strain>
    </source>
</reference>
<protein>
    <submittedName>
        <fullName evidence="13">E3 ubiquitin-protein ligase RNF128-like</fullName>
    </submittedName>
</protein>
<feature type="transmembrane region" description="Helical" evidence="11">
    <location>
        <begin position="289"/>
        <end position="311"/>
    </location>
</feature>
<evidence type="ECO:0000256" key="10">
    <source>
        <dbReference type="SAM" id="MobiDB-lite"/>
    </source>
</evidence>
<feature type="domain" description="RING-type" evidence="12">
    <location>
        <begin position="360"/>
        <end position="401"/>
    </location>
</feature>
<organism evidence="13 14">
    <name type="scientific">Scleropages formosus</name>
    <name type="common">Asian bonytongue</name>
    <name type="synonym">Osteoglossum formosum</name>
    <dbReference type="NCBI Taxonomy" id="113540"/>
    <lineage>
        <taxon>Eukaryota</taxon>
        <taxon>Metazoa</taxon>
        <taxon>Chordata</taxon>
        <taxon>Craniata</taxon>
        <taxon>Vertebrata</taxon>
        <taxon>Euteleostomi</taxon>
        <taxon>Actinopterygii</taxon>
        <taxon>Neopterygii</taxon>
        <taxon>Teleostei</taxon>
        <taxon>Osteoglossocephala</taxon>
        <taxon>Osteoglossomorpha</taxon>
        <taxon>Osteoglossiformes</taxon>
        <taxon>Osteoglossidae</taxon>
        <taxon>Scleropages</taxon>
    </lineage>
</organism>
<keyword evidence="5" id="KW-0862">Zinc</keyword>
<keyword evidence="2 11" id="KW-0812">Transmembrane</keyword>
<dbReference type="InterPro" id="IPR013083">
    <property type="entry name" value="Znf_RING/FYVE/PHD"/>
</dbReference>
<dbReference type="Pfam" id="PF02225">
    <property type="entry name" value="PA"/>
    <property type="match status" value="2"/>
</dbReference>
<keyword evidence="4 8" id="KW-0863">Zinc-finger</keyword>
<evidence type="ECO:0000256" key="9">
    <source>
        <dbReference type="SAM" id="Coils"/>
    </source>
</evidence>
<dbReference type="AlphaFoldDB" id="A0A0P7UNB3"/>
<dbReference type="GO" id="GO:0016020">
    <property type="term" value="C:membrane"/>
    <property type="evidence" value="ECO:0007669"/>
    <property type="project" value="UniProtKB-SubCell"/>
</dbReference>
<dbReference type="CDD" id="cd16802">
    <property type="entry name" value="RING-H2_RNF128-like"/>
    <property type="match status" value="1"/>
</dbReference>
<dbReference type="SUPFAM" id="SSF57850">
    <property type="entry name" value="RING/U-box"/>
    <property type="match status" value="1"/>
</dbReference>
<evidence type="ECO:0000256" key="6">
    <source>
        <dbReference type="ARBA" id="ARBA00022989"/>
    </source>
</evidence>
<dbReference type="Pfam" id="PF13639">
    <property type="entry name" value="zf-RING_2"/>
    <property type="match status" value="1"/>
</dbReference>
<evidence type="ECO:0000313" key="14">
    <source>
        <dbReference type="Proteomes" id="UP000034805"/>
    </source>
</evidence>
<evidence type="ECO:0000313" key="13">
    <source>
        <dbReference type="EMBL" id="KPP63456.1"/>
    </source>
</evidence>
<evidence type="ECO:0000256" key="1">
    <source>
        <dbReference type="ARBA" id="ARBA00004370"/>
    </source>
</evidence>
<keyword evidence="3" id="KW-0479">Metal-binding</keyword>
<dbReference type="SUPFAM" id="SSF52025">
    <property type="entry name" value="PA domain"/>
    <property type="match status" value="2"/>
</dbReference>
<keyword evidence="7 11" id="KW-0472">Membrane</keyword>
<dbReference type="InterPro" id="IPR051073">
    <property type="entry name" value="ZNRF3_Arkadia_E3_ligases"/>
</dbReference>
<evidence type="ECO:0000256" key="4">
    <source>
        <dbReference type="ARBA" id="ARBA00022771"/>
    </source>
</evidence>
<dbReference type="Gene3D" id="3.30.40.10">
    <property type="entry name" value="Zinc/RING finger domain, C3HC4 (zinc finger)"/>
    <property type="match status" value="1"/>
</dbReference>
<dbReference type="EMBL" id="JARO02007882">
    <property type="protein sequence ID" value="KPP63456.1"/>
    <property type="molecule type" value="Genomic_DNA"/>
</dbReference>
<proteinExistence type="predicted"/>
<comment type="caution">
    <text evidence="13">The sequence shown here is derived from an EMBL/GenBank/DDBJ whole genome shotgun (WGS) entry which is preliminary data.</text>
</comment>
<dbReference type="PROSITE" id="PS50089">
    <property type="entry name" value="ZF_RING_2"/>
    <property type="match status" value="1"/>
</dbReference>
<dbReference type="Proteomes" id="UP000034805">
    <property type="component" value="Unassembled WGS sequence"/>
</dbReference>
<evidence type="ECO:0000259" key="12">
    <source>
        <dbReference type="PROSITE" id="PS50089"/>
    </source>
</evidence>
<evidence type="ECO:0000256" key="2">
    <source>
        <dbReference type="ARBA" id="ARBA00022692"/>
    </source>
</evidence>
<dbReference type="STRING" id="113540.ENSSFOP00015013509"/>
<accession>A0A0P7UNB3</accession>
<feature type="coiled-coil region" evidence="9">
    <location>
        <begin position="317"/>
        <end position="344"/>
    </location>
</feature>
<evidence type="ECO:0000256" key="7">
    <source>
        <dbReference type="ARBA" id="ARBA00023136"/>
    </source>
</evidence>
<dbReference type="InterPro" id="IPR046450">
    <property type="entry name" value="PA_dom_sf"/>
</dbReference>
<gene>
    <name evidence="13" type="ORF">Z043_118289</name>
</gene>
<comment type="subcellular location">
    <subcellularLocation>
        <location evidence="1">Membrane</location>
    </subcellularLocation>
</comment>
<evidence type="ECO:0000256" key="8">
    <source>
        <dbReference type="PROSITE-ProRule" id="PRU00175"/>
    </source>
</evidence>
<dbReference type="GO" id="GO:0008270">
    <property type="term" value="F:zinc ion binding"/>
    <property type="evidence" value="ECO:0007669"/>
    <property type="project" value="UniProtKB-KW"/>
</dbReference>